<feature type="signal peptide" evidence="1">
    <location>
        <begin position="1"/>
        <end position="22"/>
    </location>
</feature>
<accession>A0A6L6QK35</accession>
<dbReference type="AlphaFoldDB" id="A0A6L6QK35"/>
<organism evidence="2 3">
    <name type="scientific">Massilia eburnea</name>
    <dbReference type="NCBI Taxonomy" id="1776165"/>
    <lineage>
        <taxon>Bacteria</taxon>
        <taxon>Pseudomonadati</taxon>
        <taxon>Pseudomonadota</taxon>
        <taxon>Betaproteobacteria</taxon>
        <taxon>Burkholderiales</taxon>
        <taxon>Oxalobacteraceae</taxon>
        <taxon>Telluria group</taxon>
        <taxon>Massilia</taxon>
    </lineage>
</organism>
<evidence type="ECO:0000313" key="3">
    <source>
        <dbReference type="Proteomes" id="UP000472320"/>
    </source>
</evidence>
<protein>
    <submittedName>
        <fullName evidence="2">Uncharacterized protein</fullName>
    </submittedName>
</protein>
<gene>
    <name evidence="2" type="ORF">GM658_18255</name>
</gene>
<dbReference type="Proteomes" id="UP000472320">
    <property type="component" value="Unassembled WGS sequence"/>
</dbReference>
<keyword evidence="1" id="KW-0732">Signal</keyword>
<dbReference type="OrthoDB" id="8756031at2"/>
<feature type="chain" id="PRO_5027023057" evidence="1">
    <location>
        <begin position="23"/>
        <end position="360"/>
    </location>
</feature>
<name>A0A6L6QK35_9BURK</name>
<reference evidence="2 3" key="1">
    <citation type="submission" date="2019-11" db="EMBL/GenBank/DDBJ databases">
        <title>Type strains purchased from KCTC, JCM and DSMZ.</title>
        <authorList>
            <person name="Lu H."/>
        </authorList>
    </citation>
    <scope>NUCLEOTIDE SEQUENCE [LARGE SCALE GENOMIC DNA]</scope>
    <source>
        <strain evidence="2 3">JCM 31587</strain>
    </source>
</reference>
<comment type="caution">
    <text evidence="2">The sequence shown here is derived from an EMBL/GenBank/DDBJ whole genome shotgun (WGS) entry which is preliminary data.</text>
</comment>
<proteinExistence type="predicted"/>
<keyword evidence="3" id="KW-1185">Reference proteome</keyword>
<dbReference type="RefSeq" id="WP_155455485.1">
    <property type="nucleotide sequence ID" value="NZ_WNKX01000014.1"/>
</dbReference>
<sequence length="360" mass="39523">MRKIQQCVFAIALAFAVGAAVAEDTTPSVEVQGVKNPDMRSYRAVVAGLDAFEEHHALAPALPELRFRLSARGGADMPAGDAIYLRIVGNGDPIPVPVAQDGTFTVPRVQAAIDDDADLVLNRKKGVLKGRPEVRTPGLPDNVRRLGDLRLECRVIVAIAKKEMGLMMNLFINTVLLTPNWCTAGYGNEKIKFPFPSLRALDDAEIVDGDRRAPIKVSEFSFETPIAEAEWSNDARIVLHYAPDLTPEEKADPWLQTMFVVGTMNNRDLRSTLRKSEDGLYSAELDLDKGSHWLKVGTRNLEAISLGATRADQLLVDGAITPLTKKGKRLHIKVENAGRYALTLDARDKEAPTLRVSRLP</sequence>
<evidence type="ECO:0000256" key="1">
    <source>
        <dbReference type="SAM" id="SignalP"/>
    </source>
</evidence>
<dbReference type="EMBL" id="WNKX01000014">
    <property type="protein sequence ID" value="MTW12555.1"/>
    <property type="molecule type" value="Genomic_DNA"/>
</dbReference>
<evidence type="ECO:0000313" key="2">
    <source>
        <dbReference type="EMBL" id="MTW12555.1"/>
    </source>
</evidence>